<protein>
    <submittedName>
        <fullName evidence="2">HD superfamily phosphodiesterase</fullName>
    </submittedName>
</protein>
<dbReference type="SUPFAM" id="SSF109604">
    <property type="entry name" value="HD-domain/PDEase-like"/>
    <property type="match status" value="1"/>
</dbReference>
<gene>
    <name evidence="2" type="ORF">J2Z44_003088</name>
</gene>
<dbReference type="InterPro" id="IPR003607">
    <property type="entry name" value="HD/PDEase_dom"/>
</dbReference>
<evidence type="ECO:0000259" key="1">
    <source>
        <dbReference type="Pfam" id="PF01966"/>
    </source>
</evidence>
<evidence type="ECO:0000313" key="3">
    <source>
        <dbReference type="Proteomes" id="UP001519308"/>
    </source>
</evidence>
<keyword evidence="3" id="KW-1185">Reference proteome</keyword>
<reference evidence="2 3" key="1">
    <citation type="submission" date="2021-03" db="EMBL/GenBank/DDBJ databases">
        <title>Genomic Encyclopedia of Type Strains, Phase IV (KMG-IV): sequencing the most valuable type-strain genomes for metagenomic binning, comparative biology and taxonomic classification.</title>
        <authorList>
            <person name="Goeker M."/>
        </authorList>
    </citation>
    <scope>NUCLEOTIDE SEQUENCE [LARGE SCALE GENOMIC DNA]</scope>
    <source>
        <strain evidence="2 3">DSM 28650</strain>
    </source>
</reference>
<evidence type="ECO:0000313" key="2">
    <source>
        <dbReference type="EMBL" id="MBP2023251.1"/>
    </source>
</evidence>
<dbReference type="InterPro" id="IPR006674">
    <property type="entry name" value="HD_domain"/>
</dbReference>
<comment type="caution">
    <text evidence="2">The sequence shown here is derived from an EMBL/GenBank/DDBJ whole genome shotgun (WGS) entry which is preliminary data.</text>
</comment>
<dbReference type="RefSeq" id="WP_021283503.1">
    <property type="nucleotide sequence ID" value="NZ_JAGGLL010000026.1"/>
</dbReference>
<accession>A0ABS4K7Z3</accession>
<sequence>MFKERAIEKMKEVFKENTWWMDHTFSVLKYAEEIMEGEKIPQEEREQISLIAILHDIGAIDAIKIHGSDAAPYQEKEGARVSREILEKIGYPKEKIDRISYVVGSHHTFSKIDGVDFQIQWEADLLVNLETRPVRSDREKLKAAIEDNFKTTTGITLACERYLK</sequence>
<dbReference type="EMBL" id="JAGGLL010000026">
    <property type="protein sequence ID" value="MBP2023251.1"/>
    <property type="molecule type" value="Genomic_DNA"/>
</dbReference>
<name>A0ABS4K7Z3_9CLOT</name>
<dbReference type="CDD" id="cd00077">
    <property type="entry name" value="HDc"/>
    <property type="match status" value="1"/>
</dbReference>
<feature type="domain" description="HD" evidence="1">
    <location>
        <begin position="22"/>
        <end position="120"/>
    </location>
</feature>
<dbReference type="Gene3D" id="1.10.3210.10">
    <property type="entry name" value="Hypothetical protein af1432"/>
    <property type="match status" value="1"/>
</dbReference>
<organism evidence="2 3">
    <name type="scientific">Clostridium punense</name>
    <dbReference type="NCBI Taxonomy" id="1054297"/>
    <lineage>
        <taxon>Bacteria</taxon>
        <taxon>Bacillati</taxon>
        <taxon>Bacillota</taxon>
        <taxon>Clostridia</taxon>
        <taxon>Eubacteriales</taxon>
        <taxon>Clostridiaceae</taxon>
        <taxon>Clostridium</taxon>
    </lineage>
</organism>
<dbReference type="Pfam" id="PF01966">
    <property type="entry name" value="HD"/>
    <property type="match status" value="1"/>
</dbReference>
<proteinExistence type="predicted"/>
<dbReference type="Proteomes" id="UP001519308">
    <property type="component" value="Unassembled WGS sequence"/>
</dbReference>